<dbReference type="Proteomes" id="UP000218427">
    <property type="component" value="Unassembled WGS sequence"/>
</dbReference>
<proteinExistence type="predicted"/>
<dbReference type="EMBL" id="LRFG02000001">
    <property type="protein sequence ID" value="PCO07015.1"/>
    <property type="molecule type" value="Genomic_DNA"/>
</dbReference>
<protein>
    <recommendedName>
        <fullName evidence="4">ABC transmembrane type-1 domain-containing protein</fullName>
    </recommendedName>
</protein>
<feature type="transmembrane region" description="Helical" evidence="1">
    <location>
        <begin position="198"/>
        <end position="217"/>
    </location>
</feature>
<comment type="caution">
    <text evidence="2">The sequence shown here is derived from an EMBL/GenBank/DDBJ whole genome shotgun (WGS) entry which is preliminary data.</text>
</comment>
<feature type="transmembrane region" description="Helical" evidence="1">
    <location>
        <begin position="79"/>
        <end position="101"/>
    </location>
</feature>
<keyword evidence="1" id="KW-1133">Transmembrane helix</keyword>
<keyword evidence="1" id="KW-0472">Membrane</keyword>
<gene>
    <name evidence="2" type="ORF">AWR36_004570</name>
</gene>
<keyword evidence="1" id="KW-0812">Transmembrane</keyword>
<organism evidence="2 3">
    <name type="scientific">Microbulbifer flavimaris</name>
    <dbReference type="NCBI Taxonomy" id="1781068"/>
    <lineage>
        <taxon>Bacteria</taxon>
        <taxon>Pseudomonadati</taxon>
        <taxon>Pseudomonadota</taxon>
        <taxon>Gammaproteobacteria</taxon>
        <taxon>Cellvibrionales</taxon>
        <taxon>Microbulbiferaceae</taxon>
        <taxon>Microbulbifer</taxon>
    </lineage>
</organism>
<feature type="transmembrane region" description="Helical" evidence="1">
    <location>
        <begin position="158"/>
        <end position="177"/>
    </location>
</feature>
<evidence type="ECO:0008006" key="4">
    <source>
        <dbReference type="Google" id="ProtNLM"/>
    </source>
</evidence>
<name>A0ABX4I564_9GAMM</name>
<dbReference type="RefSeq" id="WP_067081556.1">
    <property type="nucleotide sequence ID" value="NZ_LRFG02000001.1"/>
</dbReference>
<evidence type="ECO:0000313" key="3">
    <source>
        <dbReference type="Proteomes" id="UP000218427"/>
    </source>
</evidence>
<evidence type="ECO:0000256" key="1">
    <source>
        <dbReference type="SAM" id="Phobius"/>
    </source>
</evidence>
<keyword evidence="3" id="KW-1185">Reference proteome</keyword>
<feature type="transmembrane region" description="Helical" evidence="1">
    <location>
        <begin position="45"/>
        <end position="67"/>
    </location>
</feature>
<sequence>MIRLTKNTAALFSNRRKICREFVAVAPVRFFFDVVVGFVKSILELFVFILPIKIVLIIAAPEMPVMFDKVLPGFSRPEWAGILTGLIVVLHIVVLIADWYLKKSAESYTEKFAVQHKKGRFADSDFLTSVYTGIVDARGGSLLLVALSGVIGLVYSEFLLFFALAVSLSVLGVIALASVSKRFAESFLARPPAVLGKVSNLVFISCFCYLVYAFILSEQPPEFLQAIVAIILSRRLLAALSQKVGDLVWFRKKKAAIQKLFYRGHAALPQGAGRSRAFIDSVSRESLPAFVARVMDSLGMDSGRLRGCGWVESPLPWMSLVQCSLASAGAEAPDETLVLKVYELNKARTAKNELELYPELESQGIIPTFIGMAELDGYQVHTFKLSNDWAFTRDQDAIVGLRRRLLPLNFDQALLEEYCSVHPTLMDRLNQSLLSRLDLMANSDERELLDTFIEALPAISEAVRALPLKLLPPDPVLKQLAVRDGEAVFLLGLGDWKLEPVGFSLWPSDSPEEIAEHLLSSGAVTEGLDIEAVVSHIRLCTLFAELERHCRSGRLREGLKVVGRIIEMHEFQMGEGQGMAVTA</sequence>
<evidence type="ECO:0000313" key="2">
    <source>
        <dbReference type="EMBL" id="PCO07015.1"/>
    </source>
</evidence>
<reference evidence="2" key="1">
    <citation type="submission" date="2017-08" db="EMBL/GenBank/DDBJ databases">
        <title>Microbulbifer marisrubri sp. nov., a halophilic alphaproteobacterium isolated from marine sediment of the Yellow Sea, China.</title>
        <authorList>
            <person name="Zhang G."/>
            <person name="Xiong Q."/>
        </authorList>
    </citation>
    <scope>NUCLEOTIDE SEQUENCE [LARGE SCALE GENOMIC DNA]</scope>
    <source>
        <strain evidence="2">WRN-8</strain>
    </source>
</reference>
<accession>A0ABX4I564</accession>